<feature type="region of interest" description="Disordered" evidence="1">
    <location>
        <begin position="1319"/>
        <end position="1381"/>
    </location>
</feature>
<organism evidence="4 5">
    <name type="scientific">Prymnesium parvum</name>
    <name type="common">Toxic golden alga</name>
    <dbReference type="NCBI Taxonomy" id="97485"/>
    <lineage>
        <taxon>Eukaryota</taxon>
        <taxon>Haptista</taxon>
        <taxon>Haptophyta</taxon>
        <taxon>Prymnesiophyceae</taxon>
        <taxon>Prymnesiales</taxon>
        <taxon>Prymnesiaceae</taxon>
        <taxon>Prymnesium</taxon>
    </lineage>
</organism>
<dbReference type="GO" id="GO:0030036">
    <property type="term" value="P:actin cytoskeleton organization"/>
    <property type="evidence" value="ECO:0007669"/>
    <property type="project" value="InterPro"/>
</dbReference>
<feature type="compositionally biased region" description="Polar residues" evidence="1">
    <location>
        <begin position="1338"/>
        <end position="1381"/>
    </location>
</feature>
<dbReference type="SUPFAM" id="SSF101447">
    <property type="entry name" value="Formin homology 2 domain (FH2 domain)"/>
    <property type="match status" value="1"/>
</dbReference>
<gene>
    <name evidence="4" type="ORF">AB1Y20_001151</name>
</gene>
<dbReference type="Pfam" id="PF14237">
    <property type="entry name" value="GYF_2"/>
    <property type="match status" value="1"/>
</dbReference>
<dbReference type="Gene3D" id="1.20.58.2220">
    <property type="entry name" value="Formin, FH2 domain"/>
    <property type="match status" value="1"/>
</dbReference>
<dbReference type="InterPro" id="IPR042201">
    <property type="entry name" value="FH2_Formin_sf"/>
</dbReference>
<proteinExistence type="predicted"/>
<evidence type="ECO:0000313" key="4">
    <source>
        <dbReference type="EMBL" id="KAL1530236.1"/>
    </source>
</evidence>
<keyword evidence="5" id="KW-1185">Reference proteome</keyword>
<reference evidence="4 5" key="1">
    <citation type="journal article" date="2024" name="Science">
        <title>Giant polyketide synthase enzymes in the biosynthesis of giant marine polyether toxins.</title>
        <authorList>
            <person name="Fallon T.R."/>
            <person name="Shende V.V."/>
            <person name="Wierzbicki I.H."/>
            <person name="Pendleton A.L."/>
            <person name="Watervoot N.F."/>
            <person name="Auber R.P."/>
            <person name="Gonzalez D.J."/>
            <person name="Wisecaver J.H."/>
            <person name="Moore B.S."/>
        </authorList>
    </citation>
    <scope>NUCLEOTIDE SEQUENCE [LARGE SCALE GENOMIC DNA]</scope>
    <source>
        <strain evidence="4 5">12B1</strain>
    </source>
</reference>
<feature type="domain" description="FH2" evidence="3">
    <location>
        <begin position="745"/>
        <end position="1145"/>
    </location>
</feature>
<evidence type="ECO:0000313" key="5">
    <source>
        <dbReference type="Proteomes" id="UP001515480"/>
    </source>
</evidence>
<dbReference type="PROSITE" id="PS51232">
    <property type="entry name" value="GBD_FH3"/>
    <property type="match status" value="1"/>
</dbReference>
<feature type="region of interest" description="Disordered" evidence="1">
    <location>
        <begin position="591"/>
        <end position="752"/>
    </location>
</feature>
<dbReference type="InterPro" id="IPR014768">
    <property type="entry name" value="GBD/FH3_dom"/>
</dbReference>
<dbReference type="InterPro" id="IPR011989">
    <property type="entry name" value="ARM-like"/>
</dbReference>
<feature type="region of interest" description="Disordered" evidence="1">
    <location>
        <begin position="435"/>
        <end position="461"/>
    </location>
</feature>
<dbReference type="InterPro" id="IPR025640">
    <property type="entry name" value="GYF_2"/>
</dbReference>
<dbReference type="PROSITE" id="PS51444">
    <property type="entry name" value="FH2"/>
    <property type="match status" value="1"/>
</dbReference>
<dbReference type="Pfam" id="PF06371">
    <property type="entry name" value="Drf_GBD"/>
    <property type="match status" value="1"/>
</dbReference>
<dbReference type="Gene3D" id="1.25.10.10">
    <property type="entry name" value="Leucine-rich Repeat Variant"/>
    <property type="match status" value="1"/>
</dbReference>
<feature type="domain" description="GBD/FH3" evidence="2">
    <location>
        <begin position="41"/>
        <end position="508"/>
    </location>
</feature>
<feature type="compositionally biased region" description="Basic and acidic residues" evidence="1">
    <location>
        <begin position="1266"/>
        <end position="1284"/>
    </location>
</feature>
<comment type="caution">
    <text evidence="4">The sequence shown here is derived from an EMBL/GenBank/DDBJ whole genome shotgun (WGS) entry which is preliminary data.</text>
</comment>
<evidence type="ECO:0000259" key="2">
    <source>
        <dbReference type="PROSITE" id="PS51232"/>
    </source>
</evidence>
<dbReference type="PANTHER" id="PTHR45725:SF1">
    <property type="entry name" value="DISHEVELLED ASSOCIATED ACTIVATOR OF MORPHOGENESIS, ISOFORM D"/>
    <property type="match status" value="1"/>
</dbReference>
<feature type="compositionally biased region" description="Pro residues" evidence="1">
    <location>
        <begin position="603"/>
        <end position="733"/>
    </location>
</feature>
<evidence type="ECO:0000259" key="3">
    <source>
        <dbReference type="PROSITE" id="PS51444"/>
    </source>
</evidence>
<feature type="compositionally biased region" description="Basic and acidic residues" evidence="1">
    <location>
        <begin position="1175"/>
        <end position="1184"/>
    </location>
</feature>
<dbReference type="SMART" id="SM01140">
    <property type="entry name" value="Drf_GBD"/>
    <property type="match status" value="1"/>
</dbReference>
<evidence type="ECO:0000256" key="1">
    <source>
        <dbReference type="SAM" id="MobiDB-lite"/>
    </source>
</evidence>
<dbReference type="SUPFAM" id="SSF48371">
    <property type="entry name" value="ARM repeat"/>
    <property type="match status" value="1"/>
</dbReference>
<feature type="compositionally biased region" description="Basic and acidic residues" evidence="1">
    <location>
        <begin position="801"/>
        <end position="819"/>
    </location>
</feature>
<dbReference type="InterPro" id="IPR051425">
    <property type="entry name" value="Formin_Homology"/>
</dbReference>
<feature type="region of interest" description="Disordered" evidence="1">
    <location>
        <begin position="792"/>
        <end position="819"/>
    </location>
</feature>
<name>A0AB34KBQ9_PRYPA</name>
<accession>A0AB34KBQ9</accession>
<dbReference type="InterPro" id="IPR010472">
    <property type="entry name" value="FH3_dom"/>
</dbReference>
<dbReference type="PANTHER" id="PTHR45725">
    <property type="entry name" value="FORMIN HOMOLOGY 2 FAMILY MEMBER"/>
    <property type="match status" value="1"/>
</dbReference>
<dbReference type="EMBL" id="JBGBPQ010000001">
    <property type="protein sequence ID" value="KAL1530236.1"/>
    <property type="molecule type" value="Genomic_DNA"/>
</dbReference>
<dbReference type="SMART" id="SM01139">
    <property type="entry name" value="Drf_FH3"/>
    <property type="match status" value="1"/>
</dbReference>
<feature type="region of interest" description="Disordered" evidence="1">
    <location>
        <begin position="1"/>
        <end position="30"/>
    </location>
</feature>
<dbReference type="Pfam" id="PF02181">
    <property type="entry name" value="FH2"/>
    <property type="match status" value="1"/>
</dbReference>
<sequence length="1381" mass="146812">MPIMKSRLTTSSSAGGAAQPRPTDKEDAGKWFYVGSNRQRQGPVTEEALQELYDSGEVKAATLVWAKGQAGWFPLEKVEALASIIAGKEETESVDHWINVLNVQPSAGNVQTLAEHLAEKPVEWLLEFVEQQGVRYLCELLELLEKKTTKNAVDFELMEQAVNCLRECMNLAQGMDAILGEGDGAARAGHASRQRRIGISQLAFIVDTKRRTAQAKRVQCNALKLLAAAAMYSAEGHKQVLAALDELRMTRRRLQRFGWLVEACNQVLDADAPEDTSRPAFRRTSIDGGAMDMMTMPSFRRRADRRTDAAETMDMMKGRRTDRRTDMREGVGGLGMIGEEGAEGGNLFTIGEAKAAMGMEVKVITSILMLINSIIGFPAELKMRVKLRAEFINLQLLDVIASLSTQKHVDVVRQVEVFYRDMAADDHEVAAMTRPLEPRKTPSGSGSALAGISEADESDESPPLGELQAHFFRAETGSTEQLIGEMNERAKAGDAVTAAIASPLQLLQSTAIGNEKLLPVFLSVVRALSTIPDSEVGLTVWRHIEKAVEIGALISVSHNSTEEARASLSQRMPLGAAAAAAAAAISAASSPVAASNGSSPSAPAAPPIPQGGAPPPPPPIAPGGAPPPPPPIAPGGAPPPPPPIAPGGAPPPPPPIALGGAPPPPPPIAPGGAPPPPPPIAPGGAPPPPPPIAPGGAPPPPPPLAPGGAPPPPIAPGGAPAPPLAPGAPPPPASFGAAGAPVLPKKPNVKPSAPVRQFHWTKLADMRIKGTLWEAVTDEDIKVDVGELESLFSTSAPRSSPAEKENAGQEKTPKKIDPKKPDVITLLDQKTANNIAIALSRFKLSPAQIAKALEIADEGAMTAEQLASLLGILPSSEEVELVQSYTGPPSQLDKAEQFVHAIAAVPRYTMRCKCMLFRADFDEKFSELSESVATVLAAANEVRESPSLKVVMRHTLAIGNYLNGGTAKGGAYGFRLDSLNKLSNTKTSDNKSTLLHYLARVLASASTSNETPVTMLLSKEMPHIEAAARLIWKDEVAEIASFSASLAQIEAQVKIDTVAAFTKALGTFHQGASQSLAILMKTKAEAEEASTKTIAWIGESPTAQPEEVFGPLSDFVLTLEKAHVYNCDLDEKEEKAKRRAAEAAQRQLAAAAPPTSTSSTPTTTGKSSPSASGNEADRTPEKQQQDGGSFFNKMATAIRRGTSDKRDAEKQDKEPQAAPPSSTSKPWWHAEPSGDMKATDKSISFLARHGRARKQPNDQSARAGGRRTDLAARRTEDAGRRTNLVEELEEGMANGTLSQDRRFYSFRKKLNASGELKERTETLLKHSKQPGLQEIRESSSSQNTSLKDLSRDLNSPRASSQPSSAKELDSPTSTKMHSAKI</sequence>
<feature type="compositionally biased region" description="Low complexity" evidence="1">
    <location>
        <begin position="591"/>
        <end position="602"/>
    </location>
</feature>
<feature type="region of interest" description="Disordered" evidence="1">
    <location>
        <begin position="1136"/>
        <end position="1288"/>
    </location>
</feature>
<feature type="compositionally biased region" description="Basic and acidic residues" evidence="1">
    <location>
        <begin position="1201"/>
        <end position="1215"/>
    </location>
</feature>
<protein>
    <recommendedName>
        <fullName evidence="6">Formin-like protein</fullName>
    </recommendedName>
</protein>
<dbReference type="Pfam" id="PF06367">
    <property type="entry name" value="Drf_FH3"/>
    <property type="match status" value="1"/>
</dbReference>
<dbReference type="GO" id="GO:0031267">
    <property type="term" value="F:small GTPase binding"/>
    <property type="evidence" value="ECO:0007669"/>
    <property type="project" value="InterPro"/>
</dbReference>
<dbReference type="GO" id="GO:0003779">
    <property type="term" value="F:actin binding"/>
    <property type="evidence" value="ECO:0007669"/>
    <property type="project" value="InterPro"/>
</dbReference>
<dbReference type="InterPro" id="IPR010473">
    <property type="entry name" value="GTPase-bd"/>
</dbReference>
<evidence type="ECO:0008006" key="6">
    <source>
        <dbReference type="Google" id="ProtNLM"/>
    </source>
</evidence>
<dbReference type="Proteomes" id="UP001515480">
    <property type="component" value="Unassembled WGS sequence"/>
</dbReference>
<feature type="compositionally biased region" description="Low complexity" evidence="1">
    <location>
        <begin position="1142"/>
        <end position="1172"/>
    </location>
</feature>
<dbReference type="SMART" id="SM00498">
    <property type="entry name" value="FH2"/>
    <property type="match status" value="1"/>
</dbReference>
<dbReference type="InterPro" id="IPR016024">
    <property type="entry name" value="ARM-type_fold"/>
</dbReference>
<dbReference type="InterPro" id="IPR015425">
    <property type="entry name" value="FH2_Formin"/>
</dbReference>